<protein>
    <submittedName>
        <fullName evidence="2">Uncharacterized protein</fullName>
    </submittedName>
</protein>
<comment type="caution">
    <text evidence="2">The sequence shown here is derived from an EMBL/GenBank/DDBJ whole genome shotgun (WGS) entry which is preliminary data.</text>
</comment>
<feature type="transmembrane region" description="Helical" evidence="1">
    <location>
        <begin position="6"/>
        <end position="23"/>
    </location>
</feature>
<feature type="transmembrane region" description="Helical" evidence="1">
    <location>
        <begin position="30"/>
        <end position="48"/>
    </location>
</feature>
<name>A0A077NML5_XENBV</name>
<keyword evidence="1" id="KW-0472">Membrane</keyword>
<dbReference type="RefSeq" id="WP_038205054.1">
    <property type="nucleotide sequence ID" value="NZ_CAWLWN010000062.1"/>
</dbReference>
<keyword evidence="1" id="KW-1133">Transmembrane helix</keyword>
<evidence type="ECO:0000313" key="2">
    <source>
        <dbReference type="EMBL" id="CDG98960.1"/>
    </source>
</evidence>
<dbReference type="HOGENOM" id="CLU_2398912_0_0_6"/>
<sequence>MTYIIISLLMLIPFFFLVKRFLLSNHVHHNVSGIILTVVAIAIHMYIFRFDRVPIVSVSIPNIVAYGSIVIALLHGMIYSVCFRLYFDKGSYDEHSRSD</sequence>
<feature type="transmembrane region" description="Helical" evidence="1">
    <location>
        <begin position="63"/>
        <end position="87"/>
    </location>
</feature>
<dbReference type="AlphaFoldDB" id="A0A077NML5"/>
<keyword evidence="1" id="KW-0812">Transmembrane</keyword>
<dbReference type="Proteomes" id="UP000028511">
    <property type="component" value="Unassembled WGS sequence"/>
</dbReference>
<evidence type="ECO:0000256" key="1">
    <source>
        <dbReference type="SAM" id="Phobius"/>
    </source>
</evidence>
<accession>A0A077NML5</accession>
<gene>
    <name evidence="2" type="ORF">XBP1_650042</name>
</gene>
<reference evidence="2" key="1">
    <citation type="submission" date="2013-07" db="EMBL/GenBank/DDBJ databases">
        <title>Sub-species coevolution in mutualistic symbiosis.</title>
        <authorList>
            <person name="Murfin K."/>
            <person name="Klassen J."/>
            <person name="Lee M."/>
            <person name="Forst S."/>
            <person name="Stock P."/>
            <person name="Goodrich-Blair H."/>
        </authorList>
    </citation>
    <scope>NUCLEOTIDE SEQUENCE [LARGE SCALE GENOMIC DNA]</scope>
    <source>
        <strain evidence="2">Puntauvense</strain>
    </source>
</reference>
<dbReference type="EMBL" id="CBSW010000271">
    <property type="protein sequence ID" value="CDG98960.1"/>
    <property type="molecule type" value="Genomic_DNA"/>
</dbReference>
<organism evidence="2">
    <name type="scientific">Xenorhabdus bovienii str. puntauvense</name>
    <dbReference type="NCBI Taxonomy" id="1398201"/>
    <lineage>
        <taxon>Bacteria</taxon>
        <taxon>Pseudomonadati</taxon>
        <taxon>Pseudomonadota</taxon>
        <taxon>Gammaproteobacteria</taxon>
        <taxon>Enterobacterales</taxon>
        <taxon>Morganellaceae</taxon>
        <taxon>Xenorhabdus</taxon>
    </lineage>
</organism>
<proteinExistence type="predicted"/>